<dbReference type="OrthoDB" id="4499135at2"/>
<evidence type="ECO:0000259" key="2">
    <source>
        <dbReference type="Pfam" id="PF00246"/>
    </source>
</evidence>
<dbReference type="Pfam" id="PF00246">
    <property type="entry name" value="Peptidase_M14"/>
    <property type="match status" value="1"/>
</dbReference>
<comment type="caution">
    <text evidence="3">The sequence shown here is derived from an EMBL/GenBank/DDBJ whole genome shotgun (WGS) entry which is preliminary data.</text>
</comment>
<sequence>MPRRNGSPGWPSARSACGWNASGHTPDHDPPPAPFSPLPQIPVLPSRKREPTAMATVTPRTAPPEADGPRSWVEATRSVPATDHYPDVDSLLAGFRSLAASHPDLVAERRIGTSRLGEPLLCFTVSEHDSGPPESARSATGGEDYVVVGGVHPNEPVGGVTVLHLATRLCEDAELRARFGAAWHLVPCIDPDGARLNEGWFGDPENKYLYGRHFYRPRGDEQIEWTFPFAYRDAYFDRVLPETLALMRLLDATKPRFLTTLHNCEAGGAYYYLNRPAPALYAQLTAIPAAAGIPLATGEPEAAHTPLYAPGIHGAIDMRAAYDYLAGHGGDPAATLAGASSAAYAEPYGTFYFVAEVPQWSHPDAEDDSPVPDSYREVLRLRADALGEAGAFLEEILKTAEPHLTLASPFLRASRSFVPGLRRLSETEIRRADGLHERPATVAERYSCLQSAHSLRMRFGGMLLRALEAETGAGTAPREVHALRRALLERYDTWAAEAAPVMGTSLPIATLSGVQYAALLAAADHARTEQRPPQRREPQ</sequence>
<feature type="compositionally biased region" description="Pro residues" evidence="1">
    <location>
        <begin position="31"/>
        <end position="42"/>
    </location>
</feature>
<dbReference type="EMBL" id="QOIM01000025">
    <property type="protein sequence ID" value="RCG22184.1"/>
    <property type="molecule type" value="Genomic_DNA"/>
</dbReference>
<evidence type="ECO:0000256" key="1">
    <source>
        <dbReference type="SAM" id="MobiDB-lite"/>
    </source>
</evidence>
<gene>
    <name evidence="3" type="ORF">DQ392_06705</name>
</gene>
<protein>
    <submittedName>
        <fullName evidence="3">Peptidase M14</fullName>
    </submittedName>
</protein>
<proteinExistence type="predicted"/>
<reference evidence="3 4" key="1">
    <citation type="submission" date="2018-06" db="EMBL/GenBank/DDBJ databases">
        <title>Streptomyces reniochalinae sp. nov. and Streptomyces diacarnus sp. nov. from marine sponges.</title>
        <authorList>
            <person name="Li L."/>
        </authorList>
    </citation>
    <scope>NUCLEOTIDE SEQUENCE [LARGE SCALE GENOMIC DNA]</scope>
    <source>
        <strain evidence="3 4">LHW50302</strain>
    </source>
</reference>
<dbReference type="Proteomes" id="UP000253507">
    <property type="component" value="Unassembled WGS sequence"/>
</dbReference>
<feature type="region of interest" description="Disordered" evidence="1">
    <location>
        <begin position="1"/>
        <end position="71"/>
    </location>
</feature>
<dbReference type="GO" id="GO:0008270">
    <property type="term" value="F:zinc ion binding"/>
    <property type="evidence" value="ECO:0007669"/>
    <property type="project" value="InterPro"/>
</dbReference>
<dbReference type="GO" id="GO:0004181">
    <property type="term" value="F:metallocarboxypeptidase activity"/>
    <property type="evidence" value="ECO:0007669"/>
    <property type="project" value="InterPro"/>
</dbReference>
<keyword evidence="4" id="KW-1185">Reference proteome</keyword>
<accession>A0A367EVL2</accession>
<evidence type="ECO:0000313" key="4">
    <source>
        <dbReference type="Proteomes" id="UP000253507"/>
    </source>
</evidence>
<feature type="domain" description="Peptidase M14" evidence="2">
    <location>
        <begin position="96"/>
        <end position="197"/>
    </location>
</feature>
<dbReference type="AlphaFoldDB" id="A0A367EVL2"/>
<dbReference type="GO" id="GO:0006508">
    <property type="term" value="P:proteolysis"/>
    <property type="evidence" value="ECO:0007669"/>
    <property type="project" value="InterPro"/>
</dbReference>
<organism evidence="3 4">
    <name type="scientific">Streptomyces reniochalinae</name>
    <dbReference type="NCBI Taxonomy" id="2250578"/>
    <lineage>
        <taxon>Bacteria</taxon>
        <taxon>Bacillati</taxon>
        <taxon>Actinomycetota</taxon>
        <taxon>Actinomycetes</taxon>
        <taxon>Kitasatosporales</taxon>
        <taxon>Streptomycetaceae</taxon>
        <taxon>Streptomyces</taxon>
    </lineage>
</organism>
<name>A0A367EVL2_9ACTN</name>
<dbReference type="Gene3D" id="3.40.630.10">
    <property type="entry name" value="Zn peptidases"/>
    <property type="match status" value="1"/>
</dbReference>
<dbReference type="InterPro" id="IPR000834">
    <property type="entry name" value="Peptidase_M14"/>
</dbReference>
<dbReference type="SUPFAM" id="SSF53187">
    <property type="entry name" value="Zn-dependent exopeptidases"/>
    <property type="match status" value="1"/>
</dbReference>
<evidence type="ECO:0000313" key="3">
    <source>
        <dbReference type="EMBL" id="RCG22184.1"/>
    </source>
</evidence>